<name>A0A482SZU4_HALHI</name>
<keyword evidence="6" id="KW-0238">DNA-binding</keyword>
<dbReference type="Pfam" id="PF00271">
    <property type="entry name" value="Helicase_C"/>
    <property type="match status" value="1"/>
</dbReference>
<dbReference type="PANTHER" id="PTHR47962">
    <property type="entry name" value="ATP-DEPENDENT HELICASE LHR-RELATED-RELATED"/>
    <property type="match status" value="1"/>
</dbReference>
<dbReference type="PANTHER" id="PTHR47962:SF6">
    <property type="entry name" value="LARGE HELICASE-RELATED PROTEIN"/>
    <property type="match status" value="1"/>
</dbReference>
<comment type="caution">
    <text evidence="12">The sequence shown here is derived from an EMBL/GenBank/DDBJ whole genome shotgun (WGS) entry which is preliminary data.</text>
</comment>
<keyword evidence="4 12" id="KW-0347">Helicase</keyword>
<evidence type="ECO:0000256" key="6">
    <source>
        <dbReference type="ARBA" id="ARBA00023125"/>
    </source>
</evidence>
<dbReference type="CDD" id="cd18796">
    <property type="entry name" value="SF2_C_LHR"/>
    <property type="match status" value="1"/>
</dbReference>
<keyword evidence="8" id="KW-0413">Isomerase</keyword>
<dbReference type="GO" id="GO:0016887">
    <property type="term" value="F:ATP hydrolysis activity"/>
    <property type="evidence" value="ECO:0007669"/>
    <property type="project" value="TreeGrafter"/>
</dbReference>
<dbReference type="SMART" id="SM00490">
    <property type="entry name" value="HELICc"/>
    <property type="match status" value="1"/>
</dbReference>
<dbReference type="Pfam" id="PF08494">
    <property type="entry name" value="DEAD_assoc"/>
    <property type="match status" value="1"/>
</dbReference>
<dbReference type="AlphaFoldDB" id="A0A482SZU4"/>
<keyword evidence="7" id="KW-0234">DNA repair</keyword>
<dbReference type="InterPro" id="IPR001650">
    <property type="entry name" value="Helicase_C-like"/>
</dbReference>
<evidence type="ECO:0000256" key="3">
    <source>
        <dbReference type="ARBA" id="ARBA00022801"/>
    </source>
</evidence>
<dbReference type="Pfam" id="PF19306">
    <property type="entry name" value="WHD_Lhr"/>
    <property type="match status" value="1"/>
</dbReference>
<protein>
    <submittedName>
        <fullName evidence="12">ATP-dependent helicase</fullName>
    </submittedName>
</protein>
<dbReference type="SMART" id="SM00487">
    <property type="entry name" value="DEXDc"/>
    <property type="match status" value="1"/>
</dbReference>
<dbReference type="Gene3D" id="3.40.50.300">
    <property type="entry name" value="P-loop containing nucleotide triphosphate hydrolases"/>
    <property type="match status" value="2"/>
</dbReference>
<dbReference type="NCBIfam" id="NF010338">
    <property type="entry name" value="PRK13767.1"/>
    <property type="match status" value="1"/>
</dbReference>
<dbReference type="GO" id="GO:0005524">
    <property type="term" value="F:ATP binding"/>
    <property type="evidence" value="ECO:0007669"/>
    <property type="project" value="UniProtKB-KW"/>
</dbReference>
<accession>A0A482SZU4</accession>
<dbReference type="GO" id="GO:0006281">
    <property type="term" value="P:DNA repair"/>
    <property type="evidence" value="ECO:0007669"/>
    <property type="project" value="UniProtKB-KW"/>
</dbReference>
<evidence type="ECO:0000256" key="2">
    <source>
        <dbReference type="ARBA" id="ARBA00022763"/>
    </source>
</evidence>
<proteinExistence type="inferred from homology"/>
<dbReference type="Proteomes" id="UP000293535">
    <property type="component" value="Unassembled WGS sequence"/>
</dbReference>
<dbReference type="PROSITE" id="PS51194">
    <property type="entry name" value="HELICASE_CTER"/>
    <property type="match status" value="1"/>
</dbReference>
<evidence type="ECO:0000256" key="1">
    <source>
        <dbReference type="ARBA" id="ARBA00022741"/>
    </source>
</evidence>
<evidence type="ECO:0000256" key="8">
    <source>
        <dbReference type="ARBA" id="ARBA00023235"/>
    </source>
</evidence>
<feature type="domain" description="Helicase C-terminal" evidence="11">
    <location>
        <begin position="293"/>
        <end position="448"/>
    </location>
</feature>
<dbReference type="SUPFAM" id="SSF52540">
    <property type="entry name" value="P-loop containing nucleoside triphosphate hydrolases"/>
    <property type="match status" value="1"/>
</dbReference>
<dbReference type="RefSeq" id="WP_129755178.1">
    <property type="nucleotide sequence ID" value="NZ_JAFKAA010000002.1"/>
</dbReference>
<dbReference type="GO" id="GO:0003677">
    <property type="term" value="F:DNA binding"/>
    <property type="evidence" value="ECO:0007669"/>
    <property type="project" value="UniProtKB-KW"/>
</dbReference>
<evidence type="ECO:0000259" key="10">
    <source>
        <dbReference type="PROSITE" id="PS51192"/>
    </source>
</evidence>
<sequence length="916" mass="103148">MGGRERLAATDPAFDPEAVDIDDAEVLSRLAPVVQEWWVEQFGEFVPGNGGFFTPPQKEAIPLIHEGENALICAPTGSGKTLASFTGIINELFGKAREDDLENSVYCLYVSPLKSLANDIHRNLGQPLDGITAKLEERGEDVEIRHAIRHGDTSDSERQAMLETTPHILNTTPETLAILLNSPKFKKKLETIEYVIVDEIHSLAENKRGTHLSVSLERLEEMVEESPTRIGCSATVEPLDTVAEFLVGRAEPGGDPRDYEIVDTRFARDFDMELSCPADDLINTPRDIVTERFYTQLHDHIQSHTNTLVFTNTRSGAERVLHNLREKFDDYDESNSGCHHGSLSKERRRDIEESLKAGTLDVVTTSTSLELGIDMPHIDLVVQVGSPKSVAALLQRIGRAGHQLGETVEGRVIALDRDELVECAVMLEKAERGFVDRVFIPENAQDVATQHVYGMAINDVRPEETFKSVLRRAYPYRSYDDADWEQLMRYMTADYPGMEDKNVYAKIWRDTNDAPDGEHHYEDYDVGEHLIGKRGRLARVIYMTNIGTIPDSFTCDVVTRSDDSWVGQLDESYLDTLEKGDVFVLGGNNFEYRYRRGSKVYVDRTAARPTVPSWFSERLPLSYDLGREILDFQGQLLDRLADGGMSEVRNWLRGFPIDENSVRAIARMFREQVAYAGPDSVATTDRLVIEETLDHDEYERHYHVHSNYGRRFNDGFSRLLAYHIARAASANVQVAVADNGFTLSMPLNRKVDIARIVRDIDPETAREDLRASLDGTDLLQRYFRINATRSLMILKRYKGYEKSASEQQVSSEMLLGFAEDLGDFAVVEETYREILEDKLNVDGIETVLRAMQDGDVDVVRTRVDSPSPRAFGLATLMASDVVLAEDESVVLQEFHQRVLSEIEDGDAEDSAVATDD</sequence>
<dbReference type="PIRSF" id="PIRSF037307">
    <property type="entry name" value="Lhr-like_helic_prd"/>
    <property type="match status" value="1"/>
</dbReference>
<dbReference type="InterPro" id="IPR052511">
    <property type="entry name" value="ATP-dep_Helicase"/>
</dbReference>
<dbReference type="InterPro" id="IPR027417">
    <property type="entry name" value="P-loop_NTPase"/>
</dbReference>
<evidence type="ECO:0000259" key="11">
    <source>
        <dbReference type="PROSITE" id="PS51194"/>
    </source>
</evidence>
<dbReference type="Pfam" id="PF00270">
    <property type="entry name" value="DEAD"/>
    <property type="match status" value="1"/>
</dbReference>
<evidence type="ECO:0000256" key="4">
    <source>
        <dbReference type="ARBA" id="ARBA00022806"/>
    </source>
</evidence>
<reference evidence="12 13" key="1">
    <citation type="submission" date="2018-12" db="EMBL/GenBank/DDBJ databases">
        <title>Draft genome sequence of Haloarcula hispinica strain 18.1, an halophilic archaeon isolated from Chott El Jerid of Southern Tunisia.</title>
        <authorList>
            <person name="Najjari A."/>
            <person name="Ben Dhia O."/>
            <person name="Ferjani R."/>
            <person name="Mahjoubi M."/>
            <person name="Sghaier H."/>
            <person name="Elshahed M."/>
            <person name="Ouzari H.I."/>
            <person name="Cherid A."/>
            <person name="Youssef N."/>
        </authorList>
    </citation>
    <scope>NUCLEOTIDE SEQUENCE [LARGE SCALE GENOMIC DNA]</scope>
    <source>
        <strain evidence="12 13">18.1</strain>
    </source>
</reference>
<dbReference type="InterPro" id="IPR014001">
    <property type="entry name" value="Helicase_ATP-bd"/>
</dbReference>
<evidence type="ECO:0000313" key="12">
    <source>
        <dbReference type="EMBL" id="RYJ09448.1"/>
    </source>
</evidence>
<organism evidence="12 13">
    <name type="scientific">Haloarcula hispanica</name>
    <dbReference type="NCBI Taxonomy" id="51589"/>
    <lineage>
        <taxon>Archaea</taxon>
        <taxon>Methanobacteriati</taxon>
        <taxon>Methanobacteriota</taxon>
        <taxon>Stenosarchaea group</taxon>
        <taxon>Halobacteria</taxon>
        <taxon>Halobacteriales</taxon>
        <taxon>Haloarculaceae</taxon>
        <taxon>Haloarcula</taxon>
    </lineage>
</organism>
<dbReference type="InterPro" id="IPR011545">
    <property type="entry name" value="DEAD/DEAH_box_helicase_dom"/>
</dbReference>
<evidence type="ECO:0000256" key="9">
    <source>
        <dbReference type="ARBA" id="ARBA00093467"/>
    </source>
</evidence>
<dbReference type="InterPro" id="IPR045628">
    <property type="entry name" value="Lhr_WH_dom"/>
</dbReference>
<dbReference type="GO" id="GO:0004386">
    <property type="term" value="F:helicase activity"/>
    <property type="evidence" value="ECO:0007669"/>
    <property type="project" value="UniProtKB-KW"/>
</dbReference>
<evidence type="ECO:0000256" key="7">
    <source>
        <dbReference type="ARBA" id="ARBA00023204"/>
    </source>
</evidence>
<evidence type="ECO:0000313" key="13">
    <source>
        <dbReference type="Proteomes" id="UP000293535"/>
    </source>
</evidence>
<dbReference type="InterPro" id="IPR017170">
    <property type="entry name" value="Lhr-like"/>
</dbReference>
<dbReference type="InterPro" id="IPR013701">
    <property type="entry name" value="Lhr-like_DEAD/DEAH_assoc"/>
</dbReference>
<evidence type="ECO:0000256" key="5">
    <source>
        <dbReference type="ARBA" id="ARBA00022840"/>
    </source>
</evidence>
<dbReference type="PROSITE" id="PS51192">
    <property type="entry name" value="HELICASE_ATP_BIND_1"/>
    <property type="match status" value="1"/>
</dbReference>
<keyword evidence="5" id="KW-0067">ATP-binding</keyword>
<feature type="domain" description="Helicase ATP-binding" evidence="10">
    <location>
        <begin position="61"/>
        <end position="254"/>
    </location>
</feature>
<keyword evidence="3" id="KW-0378">Hydrolase</keyword>
<dbReference type="CDD" id="cd17922">
    <property type="entry name" value="DEXHc_LHR-like"/>
    <property type="match status" value="1"/>
</dbReference>
<comment type="similarity">
    <text evidence="9">Belongs to the Lhr helicase family. Lhr-Core subfamily.</text>
</comment>
<dbReference type="EMBL" id="RZIG01000002">
    <property type="protein sequence ID" value="RYJ09448.1"/>
    <property type="molecule type" value="Genomic_DNA"/>
</dbReference>
<keyword evidence="2" id="KW-0227">DNA damage</keyword>
<dbReference type="GO" id="GO:0140097">
    <property type="term" value="F:catalytic activity, acting on DNA"/>
    <property type="evidence" value="ECO:0007669"/>
    <property type="project" value="UniProtKB-ARBA"/>
</dbReference>
<gene>
    <name evidence="12" type="ORF">ELS20_05015</name>
</gene>
<keyword evidence="1" id="KW-0547">Nucleotide-binding</keyword>